<dbReference type="EMBL" id="JXXZ01000001">
    <property type="protein sequence ID" value="KJZ02260.1"/>
    <property type="molecule type" value="Genomic_DNA"/>
</dbReference>
<dbReference type="Proteomes" id="UP000305874">
    <property type="component" value="Unassembled WGS sequence"/>
</dbReference>
<keyword evidence="2" id="KW-0472">Membrane</keyword>
<dbReference type="GeneID" id="58227044"/>
<dbReference type="eggNOG" id="ENOG5033IWW">
    <property type="taxonomic scope" value="Bacteria"/>
</dbReference>
<name>A0A0F4Q4F4_9GAMM</name>
<reference evidence="3 5" key="1">
    <citation type="journal article" date="2015" name="BMC Genomics">
        <title>Genome mining reveals unlocked bioactive potential of marine Gram-negative bacteria.</title>
        <authorList>
            <person name="Machado H."/>
            <person name="Sonnenschein E.C."/>
            <person name="Melchiorsen J."/>
            <person name="Gram L."/>
        </authorList>
    </citation>
    <scope>NUCLEOTIDE SEQUENCE [LARGE SCALE GENOMIC DNA]</scope>
    <source>
        <strain evidence="3 5">S3137</strain>
    </source>
</reference>
<evidence type="ECO:0000256" key="1">
    <source>
        <dbReference type="SAM" id="MobiDB-lite"/>
    </source>
</evidence>
<reference evidence="4 6" key="2">
    <citation type="submission" date="2017-12" db="EMBL/GenBank/DDBJ databases">
        <authorList>
            <person name="Paulsen S."/>
            <person name="Gram L.K."/>
        </authorList>
    </citation>
    <scope>NUCLEOTIDE SEQUENCE [LARGE SCALE GENOMIC DNA]</scope>
    <source>
        <strain evidence="4 6">S2897</strain>
    </source>
</reference>
<keyword evidence="2" id="KW-1133">Transmembrane helix</keyword>
<dbReference type="OrthoDB" id="6313550at2"/>
<feature type="transmembrane region" description="Helical" evidence="2">
    <location>
        <begin position="6"/>
        <end position="24"/>
    </location>
</feature>
<dbReference type="EMBL" id="PNCG01000011">
    <property type="protein sequence ID" value="TMP86687.1"/>
    <property type="molecule type" value="Genomic_DNA"/>
</dbReference>
<evidence type="ECO:0000313" key="5">
    <source>
        <dbReference type="Proteomes" id="UP000033664"/>
    </source>
</evidence>
<dbReference type="Pfam" id="PF11446">
    <property type="entry name" value="DUF2897"/>
    <property type="match status" value="1"/>
</dbReference>
<dbReference type="PATRIC" id="fig|151081.8.peg.1361"/>
<feature type="region of interest" description="Disordered" evidence="1">
    <location>
        <begin position="41"/>
        <end position="62"/>
    </location>
</feature>
<evidence type="ECO:0000313" key="4">
    <source>
        <dbReference type="EMBL" id="TMP86687.1"/>
    </source>
</evidence>
<evidence type="ECO:0000313" key="3">
    <source>
        <dbReference type="EMBL" id="KJZ02260.1"/>
    </source>
</evidence>
<accession>A0A0F4Q4F4</accession>
<keyword evidence="5" id="KW-1185">Reference proteome</keyword>
<organism evidence="3 5">
    <name type="scientific">Pseudoalteromonas ruthenica</name>
    <dbReference type="NCBI Taxonomy" id="151081"/>
    <lineage>
        <taxon>Bacteria</taxon>
        <taxon>Pseudomonadati</taxon>
        <taxon>Pseudomonadota</taxon>
        <taxon>Gammaproteobacteria</taxon>
        <taxon>Alteromonadales</taxon>
        <taxon>Pseudoalteromonadaceae</taxon>
        <taxon>Pseudoalteromonas</taxon>
    </lineage>
</organism>
<dbReference type="AlphaFoldDB" id="A0A0F4Q4F4"/>
<dbReference type="InterPro" id="IPR021550">
    <property type="entry name" value="DUF2897"/>
</dbReference>
<reference evidence="6" key="3">
    <citation type="submission" date="2019-06" db="EMBL/GenBank/DDBJ databases">
        <title>Co-occurence of chitin degradation, pigmentation and bioactivity in marine Pseudoalteromonas.</title>
        <authorList>
            <person name="Sonnenschein E.C."/>
            <person name="Bech P.K."/>
        </authorList>
    </citation>
    <scope>NUCLEOTIDE SEQUENCE [LARGE SCALE GENOMIC DNA]</scope>
    <source>
        <strain evidence="6">S2897</strain>
    </source>
</reference>
<protein>
    <submittedName>
        <fullName evidence="4">DUF2897 domain-containing protein</fullName>
    </submittedName>
</protein>
<dbReference type="Proteomes" id="UP000033664">
    <property type="component" value="Unassembled WGS sequence"/>
</dbReference>
<sequence length="62" mass="7202">MQTWQVILIIVAVFGFVGSNIALLKYSAKLDMKRLNQDPVEKARQRLKEKQRSAQDEHCDKD</sequence>
<comment type="caution">
    <text evidence="3">The sequence shown here is derived from an EMBL/GenBank/DDBJ whole genome shotgun (WGS) entry which is preliminary data.</text>
</comment>
<gene>
    <name evidence="4" type="ORF">CWC05_11755</name>
    <name evidence="3" type="ORF">TW72_00910</name>
</gene>
<evidence type="ECO:0000313" key="6">
    <source>
        <dbReference type="Proteomes" id="UP000305874"/>
    </source>
</evidence>
<proteinExistence type="predicted"/>
<evidence type="ECO:0000256" key="2">
    <source>
        <dbReference type="SAM" id="Phobius"/>
    </source>
</evidence>
<reference evidence="4" key="4">
    <citation type="submission" date="2019-09" db="EMBL/GenBank/DDBJ databases">
        <title>Co-occurence of chitin degradation, pigmentation and bioactivity in marine Pseudoalteromonas.</title>
        <authorList>
            <person name="Sonnenschein E.C."/>
            <person name="Bech P.K."/>
        </authorList>
    </citation>
    <scope>NUCLEOTIDE SEQUENCE</scope>
    <source>
        <strain evidence="4">S2897</strain>
    </source>
</reference>
<keyword evidence="2" id="KW-0812">Transmembrane</keyword>
<dbReference type="RefSeq" id="WP_022944486.1">
    <property type="nucleotide sequence ID" value="NZ_CP023397.1"/>
</dbReference>